<dbReference type="OrthoDB" id="5354021at2"/>
<dbReference type="Proteomes" id="UP000261704">
    <property type="component" value="Chromosome"/>
</dbReference>
<protein>
    <submittedName>
        <fullName evidence="1">Uncharacterized protein</fullName>
    </submittedName>
</protein>
<dbReference type="SUPFAM" id="SSF53335">
    <property type="entry name" value="S-adenosyl-L-methionine-dependent methyltransferases"/>
    <property type="match status" value="1"/>
</dbReference>
<name>A0A347UKX9_9RHOB</name>
<dbReference type="EMBL" id="CP032125">
    <property type="protein sequence ID" value="AXX99507.1"/>
    <property type="molecule type" value="Genomic_DNA"/>
</dbReference>
<dbReference type="InterPro" id="IPR029058">
    <property type="entry name" value="AB_hydrolase_fold"/>
</dbReference>
<sequence length="460" mass="51461">MIVTTVDTARVFGALDLDDVDSVIDINCGAPELTIALHHRYGCRIILIGVAPAGRLGRIDAEKLSDYQSRLHAAGIDESSVSVITKWRNLESCDVLLSIDSFGARYNIKALAAIMDRVLHSQSRLVLEVRKGSGTYPFLASYGGCNTLTKPTKDTNGIVVMSVEPKTQPAGEWSEIATKLAGKDGFFTDCGEHSFLYIPRGDTLVVTFDNLDIAMTKRDDRRPWGFSFIESEGWSMLGVMANGWTWFRDDAVVAEFDRLRDSGFFDQFKRVVFYGASMGGYGAAAYSAAAKGSTVFVISPQSTLDKEIVPWEMRYKKVWSRDFSGPYGDASISSQSAANVHLMYDPYVAADAAHAARFTGDNVTHWRCPLLGHRLGSSLQQMGILQEIARKSILGELDRLTFYKLLRKRHDFSRYQRELANLALDRGRPELARRVCRYVLAQRNDRFFRKMLTRIANDHS</sequence>
<dbReference type="KEGG" id="pamo:BAR1_17150"/>
<reference evidence="1 2" key="1">
    <citation type="submission" date="2018-09" db="EMBL/GenBank/DDBJ databases">
        <title>Profundibacter amoris BAR1 gen. nov., sp. nov., a new member of the Roseobacter clade isolated at Lokis Castle Vent Field on the Arctic Mid-Oceanic Ridge.</title>
        <authorList>
            <person name="Le Moine Bauer S."/>
            <person name="Sjoeberg A.G."/>
            <person name="L'Haridon S."/>
            <person name="Stokke R."/>
            <person name="Roalkvam I."/>
            <person name="Steen I.H."/>
            <person name="Dahle H."/>
        </authorList>
    </citation>
    <scope>NUCLEOTIDE SEQUENCE [LARGE SCALE GENOMIC DNA]</scope>
    <source>
        <strain evidence="1 2">BAR1</strain>
    </source>
</reference>
<accession>A0A347UKX9</accession>
<gene>
    <name evidence="1" type="ORF">BAR1_17150</name>
</gene>
<dbReference type="RefSeq" id="WP_118944158.1">
    <property type="nucleotide sequence ID" value="NZ_CP032125.1"/>
</dbReference>
<evidence type="ECO:0000313" key="1">
    <source>
        <dbReference type="EMBL" id="AXX99507.1"/>
    </source>
</evidence>
<dbReference type="SUPFAM" id="SSF53474">
    <property type="entry name" value="alpha/beta-Hydrolases"/>
    <property type="match status" value="1"/>
</dbReference>
<proteinExistence type="predicted"/>
<dbReference type="AlphaFoldDB" id="A0A347UKX9"/>
<keyword evidence="2" id="KW-1185">Reference proteome</keyword>
<dbReference type="InterPro" id="IPR029063">
    <property type="entry name" value="SAM-dependent_MTases_sf"/>
</dbReference>
<organism evidence="1 2">
    <name type="scientific">Profundibacter amoris</name>
    <dbReference type="NCBI Taxonomy" id="2171755"/>
    <lineage>
        <taxon>Bacteria</taxon>
        <taxon>Pseudomonadati</taxon>
        <taxon>Pseudomonadota</taxon>
        <taxon>Alphaproteobacteria</taxon>
        <taxon>Rhodobacterales</taxon>
        <taxon>Paracoccaceae</taxon>
        <taxon>Profundibacter</taxon>
    </lineage>
</organism>
<evidence type="ECO:0000313" key="2">
    <source>
        <dbReference type="Proteomes" id="UP000261704"/>
    </source>
</evidence>